<evidence type="ECO:0000313" key="2">
    <source>
        <dbReference type="Proteomes" id="UP000029055"/>
    </source>
</evidence>
<gene>
    <name evidence="1" type="ORF">BISU_2232</name>
</gene>
<dbReference type="Proteomes" id="UP000029055">
    <property type="component" value="Unassembled WGS sequence"/>
</dbReference>
<keyword evidence="2" id="KW-1185">Reference proteome</keyword>
<keyword evidence="1" id="KW-0031">Aminopeptidase</keyword>
<dbReference type="OrthoDB" id="9765647at2"/>
<dbReference type="EMBL" id="JGZR01000016">
    <property type="protein sequence ID" value="KFI99031.1"/>
    <property type="molecule type" value="Genomic_DNA"/>
</dbReference>
<reference evidence="1 2" key="1">
    <citation type="submission" date="2014-03" db="EMBL/GenBank/DDBJ databases">
        <title>Genomics of Bifidobacteria.</title>
        <authorList>
            <person name="Ventura M."/>
            <person name="Milani C."/>
            <person name="Lugli G.A."/>
        </authorList>
    </citation>
    <scope>NUCLEOTIDE SEQUENCE [LARGE SCALE GENOMIC DNA]</scope>
    <source>
        <strain evidence="1 2">LMG 11597</strain>
    </source>
</reference>
<organism evidence="1 2">
    <name type="scientific">Bifidobacterium subtile</name>
    <dbReference type="NCBI Taxonomy" id="77635"/>
    <lineage>
        <taxon>Bacteria</taxon>
        <taxon>Bacillati</taxon>
        <taxon>Actinomycetota</taxon>
        <taxon>Actinomycetes</taxon>
        <taxon>Bifidobacteriales</taxon>
        <taxon>Bifidobacteriaceae</taxon>
        <taxon>Bifidobacterium</taxon>
    </lineage>
</organism>
<dbReference type="eggNOG" id="COG1073">
    <property type="taxonomic scope" value="Bacteria"/>
</dbReference>
<proteinExistence type="predicted"/>
<dbReference type="AlphaFoldDB" id="A0A087DU31"/>
<dbReference type="STRING" id="77635.BISU_2232"/>
<protein>
    <submittedName>
        <fullName evidence="1">Dipeptidyl aminopeptidase</fullName>
    </submittedName>
</protein>
<dbReference type="Gene3D" id="3.40.50.1820">
    <property type="entry name" value="alpha/beta hydrolase"/>
    <property type="match status" value="1"/>
</dbReference>
<sequence>MFGAGEAKELARQTQALAAAMKTEHQDVTVREFEHAEGDAHCQVTNLKLAHQVIFDWLDRRFRSASTGITTQS</sequence>
<keyword evidence="1" id="KW-0645">Protease</keyword>
<dbReference type="InterPro" id="IPR029058">
    <property type="entry name" value="AB_hydrolase_fold"/>
</dbReference>
<dbReference type="GO" id="GO:0004177">
    <property type="term" value="F:aminopeptidase activity"/>
    <property type="evidence" value="ECO:0007669"/>
    <property type="project" value="UniProtKB-KW"/>
</dbReference>
<keyword evidence="1" id="KW-0378">Hydrolase</keyword>
<dbReference type="RefSeq" id="WP_152599173.1">
    <property type="nucleotide sequence ID" value="NZ_CP062939.1"/>
</dbReference>
<comment type="caution">
    <text evidence="1">The sequence shown here is derived from an EMBL/GenBank/DDBJ whole genome shotgun (WGS) entry which is preliminary data.</text>
</comment>
<name>A0A087DU31_9BIFI</name>
<accession>A0A087DU31</accession>
<evidence type="ECO:0000313" key="1">
    <source>
        <dbReference type="EMBL" id="KFI99031.1"/>
    </source>
</evidence>